<dbReference type="InterPro" id="IPR032675">
    <property type="entry name" value="LRR_dom_sf"/>
</dbReference>
<feature type="region of interest" description="Disordered" evidence="4">
    <location>
        <begin position="49"/>
        <end position="225"/>
    </location>
</feature>
<dbReference type="FunFam" id="3.80.10.10:FF:000041">
    <property type="entry name" value="LRR receptor-like serine/threonine-protein kinase ERECTA"/>
    <property type="match status" value="1"/>
</dbReference>
<dbReference type="SUPFAM" id="SSF52058">
    <property type="entry name" value="L domain-like"/>
    <property type="match status" value="1"/>
</dbReference>
<feature type="transmembrane region" description="Helical" evidence="5">
    <location>
        <begin position="282"/>
        <end position="307"/>
    </location>
</feature>
<feature type="compositionally biased region" description="Low complexity" evidence="4">
    <location>
        <begin position="377"/>
        <end position="447"/>
    </location>
</feature>
<feature type="compositionally biased region" description="Polar residues" evidence="4">
    <location>
        <begin position="255"/>
        <end position="264"/>
    </location>
</feature>
<evidence type="ECO:0000313" key="6">
    <source>
        <dbReference type="EMBL" id="CAB9517251.1"/>
    </source>
</evidence>
<keyword evidence="2" id="KW-0433">Leucine-rich repeat</keyword>
<feature type="region of interest" description="Disordered" evidence="4">
    <location>
        <begin position="252"/>
        <end position="275"/>
    </location>
</feature>
<feature type="compositionally biased region" description="Pro residues" evidence="4">
    <location>
        <begin position="338"/>
        <end position="376"/>
    </location>
</feature>
<keyword evidence="5" id="KW-0812">Transmembrane</keyword>
<dbReference type="AlphaFoldDB" id="A0A9N8E9I7"/>
<feature type="compositionally biased region" description="Pro residues" evidence="4">
    <location>
        <begin position="203"/>
        <end position="225"/>
    </location>
</feature>
<feature type="compositionally biased region" description="Basic and acidic residues" evidence="4">
    <location>
        <begin position="161"/>
        <end position="171"/>
    </location>
</feature>
<keyword evidence="3" id="KW-0677">Repeat</keyword>
<feature type="region of interest" description="Disordered" evidence="4">
    <location>
        <begin position="309"/>
        <end position="489"/>
    </location>
</feature>
<dbReference type="PANTHER" id="PTHR48059:SF30">
    <property type="entry name" value="OS06G0587000 PROTEIN"/>
    <property type="match status" value="1"/>
</dbReference>
<feature type="compositionally biased region" description="Polar residues" evidence="4">
    <location>
        <begin position="56"/>
        <end position="71"/>
    </location>
</feature>
<reference evidence="6" key="1">
    <citation type="submission" date="2020-06" db="EMBL/GenBank/DDBJ databases">
        <authorList>
            <consortium name="Plant Systems Biology data submission"/>
        </authorList>
    </citation>
    <scope>NUCLEOTIDE SEQUENCE</scope>
    <source>
        <strain evidence="6">D6</strain>
    </source>
</reference>
<evidence type="ECO:0000256" key="1">
    <source>
        <dbReference type="ARBA" id="ARBA00004196"/>
    </source>
</evidence>
<keyword evidence="7" id="KW-1185">Reference proteome</keyword>
<dbReference type="Gene3D" id="3.80.10.10">
    <property type="entry name" value="Ribonuclease Inhibitor"/>
    <property type="match status" value="2"/>
</dbReference>
<proteinExistence type="predicted"/>
<dbReference type="InterPro" id="IPR051848">
    <property type="entry name" value="PGIP"/>
</dbReference>
<keyword evidence="5" id="KW-1133">Transmembrane helix</keyword>
<feature type="compositionally biased region" description="Pro residues" evidence="4">
    <location>
        <begin position="448"/>
        <end position="489"/>
    </location>
</feature>
<feature type="region of interest" description="Disordered" evidence="4">
    <location>
        <begin position="1"/>
        <end position="30"/>
    </location>
</feature>
<name>A0A9N8E9I7_9STRA</name>
<dbReference type="InterPro" id="IPR001611">
    <property type="entry name" value="Leu-rich_rpt"/>
</dbReference>
<evidence type="ECO:0000313" key="7">
    <source>
        <dbReference type="Proteomes" id="UP001153069"/>
    </source>
</evidence>
<evidence type="ECO:0000256" key="5">
    <source>
        <dbReference type="SAM" id="Phobius"/>
    </source>
</evidence>
<organism evidence="6 7">
    <name type="scientific">Seminavis robusta</name>
    <dbReference type="NCBI Taxonomy" id="568900"/>
    <lineage>
        <taxon>Eukaryota</taxon>
        <taxon>Sar</taxon>
        <taxon>Stramenopiles</taxon>
        <taxon>Ochrophyta</taxon>
        <taxon>Bacillariophyta</taxon>
        <taxon>Bacillariophyceae</taxon>
        <taxon>Bacillariophycidae</taxon>
        <taxon>Naviculales</taxon>
        <taxon>Naviculaceae</taxon>
        <taxon>Seminavis</taxon>
    </lineage>
</organism>
<protein>
    <submittedName>
        <fullName evidence="6">Leucine Rich Repeat</fullName>
    </submittedName>
</protein>
<feature type="compositionally biased region" description="Basic and acidic residues" evidence="4">
    <location>
        <begin position="144"/>
        <end position="153"/>
    </location>
</feature>
<comment type="subcellular location">
    <subcellularLocation>
        <location evidence="1">Cell envelope</location>
    </subcellularLocation>
</comment>
<evidence type="ECO:0000256" key="3">
    <source>
        <dbReference type="ARBA" id="ARBA00022737"/>
    </source>
</evidence>
<feature type="compositionally biased region" description="Low complexity" evidence="4">
    <location>
        <begin position="265"/>
        <end position="275"/>
    </location>
</feature>
<evidence type="ECO:0000256" key="2">
    <source>
        <dbReference type="ARBA" id="ARBA00022614"/>
    </source>
</evidence>
<feature type="compositionally biased region" description="Basic and acidic residues" evidence="4">
    <location>
        <begin position="1"/>
        <end position="12"/>
    </location>
</feature>
<accession>A0A9N8E9I7</accession>
<gene>
    <name evidence="6" type="ORF">SEMRO_843_G209780.1</name>
</gene>
<evidence type="ECO:0000256" key="4">
    <source>
        <dbReference type="SAM" id="MobiDB-lite"/>
    </source>
</evidence>
<dbReference type="Pfam" id="PF00560">
    <property type="entry name" value="LRR_1"/>
    <property type="match status" value="4"/>
</dbReference>
<sequence length="1029" mass="109074">MPTRNADLRHGSDAPIGGINLSDDDDDDEYAGEETFATDVDVPPVVARAYAASADPPSTNTYQSYNTNETSVLEIPETPQGNLWDQSMIRMKGEGVQDAPPMVEATPPSSPARRASAHYQPVRPAEPGQLQQTSSHGSGSGGNNEKRVARRPSDAPQKIDPSPRRQSDGGIRKAGLRQSGHHHQQQQQPGAFNEANQQRSPAAPAPAPLPPPPPLTPAPAPAPTPSLPVADDVIVADATLVKPVADVIAMGDVETPSNMENQPRTSSTNSDNNNNEQQQKTLMYFTGLMFLGLILVLVVVVVVVVMLTRPSDPPAPAPTAIDEGGASNFPTTVAPDFPTVPVPDVPTVPAPEPDAPIAPAPEPDAPTAPAPEPVAPEPATSAPTTAPSANTDAPTTTKPSVTPTTAPSAAPSMSPSIGTLPPTAATPEPTTLAPTSSPTNTIVTPQPTSLPPTPFPTLRPTLPPTTPQPTPFPTLRPTLPPTTPQPTPFPTAEATTFVDTLPDFTQVAILQDPASAQSRAWDWLRLRHPLFRTMAQWQREQLFALATFFYSYNGADWSSSEGTNWLNGNVDECLWGDSGSNANRCNDNGRITKLSLEEETVNEVVGVTPPELILLTDLQDLRIFTMDLVTNFEGVLPTQLANLTDLSNLHLYNLEVTGTLPSYIADFQQLTSLNIRSNQLTGPLPTELGLMTNLRFLVVRSNSFAGTLPTEMANMASLESLTINENGLTGTIPSALCALPSLTTIRLDCLKLVAPVACDGIGVICDDADDDAAAPATPAPAPVANTPTAATAFPTTNTLVLGVPEFSLAALQDASSPQFAANAWLAGWTEYFVPECEWGDTGDPNECNAQGEITTLSVEFVDEFVGIAMPPELALLSSLEKLVVESNSNLVADVSAMLPAQLVHLPLSVIFMENNAMTGTLPSQLFGMSGLTNLRLNGNQISGPIPSEISSLQELRFLSLFNNPLTGEIPSELGLMTNLVSIVLDQTLMSGTVPHEVCDLPLQLLDIDCTMIEPPPCAHQCGNTRETRD</sequence>
<dbReference type="PANTHER" id="PTHR48059">
    <property type="entry name" value="POLYGALACTURONASE INHIBITOR 1"/>
    <property type="match status" value="1"/>
</dbReference>
<keyword evidence="5" id="KW-0472">Membrane</keyword>
<dbReference type="OrthoDB" id="1060944at2759"/>
<dbReference type="EMBL" id="CAICTM010000842">
    <property type="protein sequence ID" value="CAB9517251.1"/>
    <property type="molecule type" value="Genomic_DNA"/>
</dbReference>
<dbReference type="Proteomes" id="UP001153069">
    <property type="component" value="Unassembled WGS sequence"/>
</dbReference>
<comment type="caution">
    <text evidence="6">The sequence shown here is derived from an EMBL/GenBank/DDBJ whole genome shotgun (WGS) entry which is preliminary data.</text>
</comment>